<proteinExistence type="predicted"/>
<sequence>MGASFAYQDSGRTDMSQRLETGAPVRRSPTNATGPVLTPWSLVALQRQAGNAAVAALVAQRLQAPTVAVQRSEDEAEETAGCGFCIDPGPAGTQAHTRSSRRWARSASIAR</sequence>
<name>A0ABW7SQA6_9ACTN</name>
<protein>
    <submittedName>
        <fullName evidence="2">Uncharacterized protein</fullName>
    </submittedName>
</protein>
<evidence type="ECO:0000256" key="1">
    <source>
        <dbReference type="SAM" id="MobiDB-lite"/>
    </source>
</evidence>
<reference evidence="2 3" key="1">
    <citation type="submission" date="2024-10" db="EMBL/GenBank/DDBJ databases">
        <title>The Natural Products Discovery Center: Release of the First 8490 Sequenced Strains for Exploring Actinobacteria Biosynthetic Diversity.</title>
        <authorList>
            <person name="Kalkreuter E."/>
            <person name="Kautsar S.A."/>
            <person name="Yang D."/>
            <person name="Bader C.D."/>
            <person name="Teijaro C.N."/>
            <person name="Fluegel L."/>
            <person name="Davis C.M."/>
            <person name="Simpson J.R."/>
            <person name="Lauterbach L."/>
            <person name="Steele A.D."/>
            <person name="Gui C."/>
            <person name="Meng S."/>
            <person name="Li G."/>
            <person name="Viehrig K."/>
            <person name="Ye F."/>
            <person name="Su P."/>
            <person name="Kiefer A.F."/>
            <person name="Nichols A."/>
            <person name="Cepeda A.J."/>
            <person name="Yan W."/>
            <person name="Fan B."/>
            <person name="Jiang Y."/>
            <person name="Adhikari A."/>
            <person name="Zheng C.-J."/>
            <person name="Schuster L."/>
            <person name="Cowan T.M."/>
            <person name="Smanski M.J."/>
            <person name="Chevrette M.G."/>
            <person name="De Carvalho L.P.S."/>
            <person name="Shen B."/>
        </authorList>
    </citation>
    <scope>NUCLEOTIDE SEQUENCE [LARGE SCALE GENOMIC DNA]</scope>
    <source>
        <strain evidence="2 3">NPDC021253</strain>
    </source>
</reference>
<keyword evidence="3" id="KW-1185">Reference proteome</keyword>
<dbReference type="EMBL" id="JBIRPU010000022">
    <property type="protein sequence ID" value="MFI0795885.1"/>
    <property type="molecule type" value="Genomic_DNA"/>
</dbReference>
<feature type="region of interest" description="Disordered" evidence="1">
    <location>
        <begin position="1"/>
        <end position="35"/>
    </location>
</feature>
<comment type="caution">
    <text evidence="2">The sequence shown here is derived from an EMBL/GenBank/DDBJ whole genome shotgun (WGS) entry which is preliminary data.</text>
</comment>
<evidence type="ECO:0000313" key="3">
    <source>
        <dbReference type="Proteomes" id="UP001611075"/>
    </source>
</evidence>
<evidence type="ECO:0000313" key="2">
    <source>
        <dbReference type="EMBL" id="MFI0795885.1"/>
    </source>
</evidence>
<accession>A0ABW7SQA6</accession>
<organism evidence="2 3">
    <name type="scientific">Micromonospora rubida</name>
    <dbReference type="NCBI Taxonomy" id="2697657"/>
    <lineage>
        <taxon>Bacteria</taxon>
        <taxon>Bacillati</taxon>
        <taxon>Actinomycetota</taxon>
        <taxon>Actinomycetes</taxon>
        <taxon>Micromonosporales</taxon>
        <taxon>Micromonosporaceae</taxon>
        <taxon>Micromonospora</taxon>
    </lineage>
</organism>
<dbReference type="Proteomes" id="UP001611075">
    <property type="component" value="Unassembled WGS sequence"/>
</dbReference>
<dbReference type="RefSeq" id="WP_396683501.1">
    <property type="nucleotide sequence ID" value="NZ_JBIRPU010000022.1"/>
</dbReference>
<gene>
    <name evidence="2" type="ORF">ACH4OY_24850</name>
</gene>
<feature type="region of interest" description="Disordered" evidence="1">
    <location>
        <begin position="80"/>
        <end position="111"/>
    </location>
</feature>